<sequence>MLKLAKAEVEKNGLLSQYHWIHSPVQRIAEHMEQQVDLTLFHAVMEWLADPRPASKRYYSK</sequence>
<keyword evidence="2" id="KW-1185">Reference proteome</keyword>
<dbReference type="Proteomes" id="UP000029224">
    <property type="component" value="Unassembled WGS sequence"/>
</dbReference>
<dbReference type="SUPFAM" id="SSF53335">
    <property type="entry name" value="S-adenosyl-L-methionine-dependent methyltransferases"/>
    <property type="match status" value="1"/>
</dbReference>
<gene>
    <name evidence="1" type="ORF">JCM19240_4384</name>
</gene>
<dbReference type="EMBL" id="BBMT01000005">
    <property type="protein sequence ID" value="GAL34834.1"/>
    <property type="molecule type" value="Genomic_DNA"/>
</dbReference>
<accession>A0A090T7U3</accession>
<comment type="caution">
    <text evidence="1">The sequence shown here is derived from an EMBL/GenBank/DDBJ whole genome shotgun (WGS) entry which is preliminary data.</text>
</comment>
<dbReference type="Gene3D" id="3.40.50.150">
    <property type="entry name" value="Vaccinia Virus protein VP39"/>
    <property type="match status" value="1"/>
</dbReference>
<organism evidence="1 2">
    <name type="scientific">Vibrio maritimus</name>
    <dbReference type="NCBI Taxonomy" id="990268"/>
    <lineage>
        <taxon>Bacteria</taxon>
        <taxon>Pseudomonadati</taxon>
        <taxon>Pseudomonadota</taxon>
        <taxon>Gammaproteobacteria</taxon>
        <taxon>Vibrionales</taxon>
        <taxon>Vibrionaceae</taxon>
        <taxon>Vibrio</taxon>
    </lineage>
</organism>
<reference evidence="1 2" key="1">
    <citation type="submission" date="2014-09" db="EMBL/GenBank/DDBJ databases">
        <title>Vibrio maritimus JCM 19240. (C210) whole genome shotgun sequence.</title>
        <authorList>
            <person name="Sawabe T."/>
            <person name="Meirelles P."/>
            <person name="Nakanishi M."/>
            <person name="Sayaka M."/>
            <person name="Hattori M."/>
            <person name="Ohkuma M."/>
        </authorList>
    </citation>
    <scope>NUCLEOTIDE SEQUENCE [LARGE SCALE GENOMIC DNA]</scope>
    <source>
        <strain evidence="1 2">JCM 19240</strain>
    </source>
</reference>
<evidence type="ECO:0000313" key="2">
    <source>
        <dbReference type="Proteomes" id="UP000029224"/>
    </source>
</evidence>
<dbReference type="GO" id="GO:0032259">
    <property type="term" value="P:methylation"/>
    <property type="evidence" value="ECO:0007669"/>
    <property type="project" value="UniProtKB-KW"/>
</dbReference>
<proteinExistence type="predicted"/>
<keyword evidence="1" id="KW-0808">Transferase</keyword>
<name>A0A090T7U3_9VIBR</name>
<reference evidence="1 2" key="2">
    <citation type="submission" date="2014-09" db="EMBL/GenBank/DDBJ databases">
        <authorList>
            <consortium name="NBRP consortium"/>
            <person name="Sawabe T."/>
            <person name="Meirelles P."/>
            <person name="Nakanishi M."/>
            <person name="Sayaka M."/>
            <person name="Hattori M."/>
            <person name="Ohkuma M."/>
        </authorList>
    </citation>
    <scope>NUCLEOTIDE SEQUENCE [LARGE SCALE GENOMIC DNA]</scope>
    <source>
        <strain evidence="1 2">JCM 19240</strain>
    </source>
</reference>
<evidence type="ECO:0000313" key="1">
    <source>
        <dbReference type="EMBL" id="GAL34834.1"/>
    </source>
</evidence>
<dbReference type="AlphaFoldDB" id="A0A090T7U3"/>
<protein>
    <submittedName>
        <fullName evidence="1">S-adenosylmethionine-dependent methyltransferase functionally coupled to the MukBEF chromosome partitioning mechanism</fullName>
    </submittedName>
</protein>
<dbReference type="GO" id="GO:0008168">
    <property type="term" value="F:methyltransferase activity"/>
    <property type="evidence" value="ECO:0007669"/>
    <property type="project" value="UniProtKB-KW"/>
</dbReference>
<keyword evidence="1" id="KW-0489">Methyltransferase</keyword>
<dbReference type="InterPro" id="IPR029063">
    <property type="entry name" value="SAM-dependent_MTases_sf"/>
</dbReference>